<evidence type="ECO:0000313" key="2">
    <source>
        <dbReference type="Proteomes" id="UP000235145"/>
    </source>
</evidence>
<keyword evidence="2" id="KW-1185">Reference proteome</keyword>
<name>A0A9R1VY08_LACSA</name>
<reference evidence="1 2" key="1">
    <citation type="journal article" date="2017" name="Nat. Commun.">
        <title>Genome assembly with in vitro proximity ligation data and whole-genome triplication in lettuce.</title>
        <authorList>
            <person name="Reyes-Chin-Wo S."/>
            <person name="Wang Z."/>
            <person name="Yang X."/>
            <person name="Kozik A."/>
            <person name="Arikit S."/>
            <person name="Song C."/>
            <person name="Xia L."/>
            <person name="Froenicke L."/>
            <person name="Lavelle D.O."/>
            <person name="Truco M.J."/>
            <person name="Xia R."/>
            <person name="Zhu S."/>
            <person name="Xu C."/>
            <person name="Xu H."/>
            <person name="Xu X."/>
            <person name="Cox K."/>
            <person name="Korf I."/>
            <person name="Meyers B.C."/>
            <person name="Michelmore R.W."/>
        </authorList>
    </citation>
    <scope>NUCLEOTIDE SEQUENCE [LARGE SCALE GENOMIC DNA]</scope>
    <source>
        <strain evidence="2">cv. Salinas</strain>
        <tissue evidence="1">Seedlings</tissue>
    </source>
</reference>
<comment type="caution">
    <text evidence="1">The sequence shown here is derived from an EMBL/GenBank/DDBJ whole genome shotgun (WGS) entry which is preliminary data.</text>
</comment>
<proteinExistence type="predicted"/>
<dbReference type="InterPro" id="IPR044517">
    <property type="entry name" value="PHOX1-4"/>
</dbReference>
<sequence>MILKLCTKFFKCNFEYLNYMDYFLLLSCCIYDNFNLVICLKEVSTDESVEQAAHLRSQMYILCGTLLYERYVGEFKMDLSAWEKSLAAAVETFELVVLSPTDLAVIIKNHCSNGTASAGLGFRIDEIVQAWNEMYEVKRWPTGVPSFLLEPLFRRRVSKLHSLMEVEHR</sequence>
<accession>A0A9R1VY08</accession>
<protein>
    <submittedName>
        <fullName evidence="1">Uncharacterized protein</fullName>
    </submittedName>
</protein>
<organism evidence="1 2">
    <name type="scientific">Lactuca sativa</name>
    <name type="common">Garden lettuce</name>
    <dbReference type="NCBI Taxonomy" id="4236"/>
    <lineage>
        <taxon>Eukaryota</taxon>
        <taxon>Viridiplantae</taxon>
        <taxon>Streptophyta</taxon>
        <taxon>Embryophyta</taxon>
        <taxon>Tracheophyta</taxon>
        <taxon>Spermatophyta</taxon>
        <taxon>Magnoliopsida</taxon>
        <taxon>eudicotyledons</taxon>
        <taxon>Gunneridae</taxon>
        <taxon>Pentapetalae</taxon>
        <taxon>asterids</taxon>
        <taxon>campanulids</taxon>
        <taxon>Asterales</taxon>
        <taxon>Asteraceae</taxon>
        <taxon>Cichorioideae</taxon>
        <taxon>Cichorieae</taxon>
        <taxon>Lactucinae</taxon>
        <taxon>Lactuca</taxon>
    </lineage>
</organism>
<dbReference type="Proteomes" id="UP000235145">
    <property type="component" value="Unassembled WGS sequence"/>
</dbReference>
<dbReference type="AlphaFoldDB" id="A0A9R1VY08"/>
<dbReference type="PANTHER" id="PTHR46183:SF20">
    <property type="entry name" value="43KDA POSTSYNAPTIC PROTEIN"/>
    <property type="match status" value="1"/>
</dbReference>
<gene>
    <name evidence="1" type="ORF">LSAT_V11C400204320</name>
</gene>
<dbReference type="EMBL" id="NBSK02000004">
    <property type="protein sequence ID" value="KAJ0213958.1"/>
    <property type="molecule type" value="Genomic_DNA"/>
</dbReference>
<dbReference type="PANTHER" id="PTHR46183">
    <property type="entry name" value="PROTEIN CLMP1"/>
    <property type="match status" value="1"/>
</dbReference>
<evidence type="ECO:0000313" key="1">
    <source>
        <dbReference type="EMBL" id="KAJ0213958.1"/>
    </source>
</evidence>